<dbReference type="EMBL" id="JALJOV010000878">
    <property type="protein sequence ID" value="KAK9859378.1"/>
    <property type="molecule type" value="Genomic_DNA"/>
</dbReference>
<evidence type="ECO:0000256" key="6">
    <source>
        <dbReference type="ARBA" id="ARBA00023136"/>
    </source>
</evidence>
<proteinExistence type="inferred from homology"/>
<keyword evidence="11" id="KW-1185">Reference proteome</keyword>
<dbReference type="Pfam" id="PF04100">
    <property type="entry name" value="Vps53_N"/>
    <property type="match status" value="2"/>
</dbReference>
<dbReference type="InterPro" id="IPR039766">
    <property type="entry name" value="Vps53"/>
</dbReference>
<protein>
    <recommendedName>
        <fullName evidence="12">Vps53 N-terminal domain-containing protein</fullName>
    </recommendedName>
</protein>
<feature type="domain" description="Vps53 C-terminal" evidence="9">
    <location>
        <begin position="622"/>
        <end position="699"/>
    </location>
</feature>
<feature type="compositionally biased region" description="Low complexity" evidence="7">
    <location>
        <begin position="720"/>
        <end position="740"/>
    </location>
</feature>
<dbReference type="Pfam" id="PF16854">
    <property type="entry name" value="VPS53_C"/>
    <property type="match status" value="1"/>
</dbReference>
<feature type="compositionally biased region" description="Acidic residues" evidence="7">
    <location>
        <begin position="294"/>
        <end position="307"/>
    </location>
</feature>
<accession>A0AAW1SUP6</accession>
<dbReference type="GO" id="GO:0010008">
    <property type="term" value="C:endosome membrane"/>
    <property type="evidence" value="ECO:0007669"/>
    <property type="project" value="UniProtKB-SubCell"/>
</dbReference>
<comment type="similarity">
    <text evidence="3">Belongs to the VPS53 family.</text>
</comment>
<name>A0AAW1SUP6_9CHLO</name>
<evidence type="ECO:0000313" key="10">
    <source>
        <dbReference type="EMBL" id="KAK9859378.1"/>
    </source>
</evidence>
<evidence type="ECO:0000313" key="11">
    <source>
        <dbReference type="Proteomes" id="UP001485043"/>
    </source>
</evidence>
<evidence type="ECO:0000259" key="9">
    <source>
        <dbReference type="Pfam" id="PF16854"/>
    </source>
</evidence>
<dbReference type="GO" id="GO:0042147">
    <property type="term" value="P:retrograde transport, endosome to Golgi"/>
    <property type="evidence" value="ECO:0007669"/>
    <property type="project" value="InterPro"/>
</dbReference>
<comment type="subcellular location">
    <subcellularLocation>
        <location evidence="2">Endosome membrane</location>
        <topology evidence="2">Peripheral membrane protein</topology>
    </subcellularLocation>
    <subcellularLocation>
        <location evidence="1">Golgi apparatus</location>
        <location evidence="1">trans-Golgi network membrane</location>
        <topology evidence="1">Peripheral membrane protein</topology>
    </subcellularLocation>
</comment>
<feature type="domain" description="Vps53 N-terminal" evidence="8">
    <location>
        <begin position="19"/>
        <end position="139"/>
    </location>
</feature>
<evidence type="ECO:0000256" key="5">
    <source>
        <dbReference type="ARBA" id="ARBA00023034"/>
    </source>
</evidence>
<feature type="region of interest" description="Disordered" evidence="7">
    <location>
        <begin position="720"/>
        <end position="827"/>
    </location>
</feature>
<keyword evidence="5" id="KW-0333">Golgi apparatus</keyword>
<keyword evidence="4" id="KW-0967">Endosome</keyword>
<sequence length="873" mass="93853">MASSAAQLDQADVFARDGFDVTGYINEMFPSEDSLVGLDPLIGNLKQKIRRVDGDILVAVRQQSTSGNRARQDLSKAKLVIEDLFVKTNEIRAEGRAARGDGCRRSACDIKMAGTMPSRHSHSHHHSTYRRLAMLVTAVWREFELLGVGEDKPNPLLLDRLRACCLVVDALGFSAREDLIDRICKKEMGVYAQIFSSTGETAALDRMERRYNWLRKRLKAREEVWAVFPEAWRVPQLLCLMFCNITKTQLAEILDSKAAELGANVEGLLIAVKSTRDFEAEMAQKFGGGPAQPEAEEEERGLDEGDDNSPASRVRQRYERMFREKQRAGDDSLAGGGSHPPQAAAETAARTAFPGSVSSVFTPHLHVYVDAEEAGLRERLEVLVREETWTAWEDAQQTNVLRSSSELFAEIKKSLQRCSKFVSKGPALFQLCTAFQRLLHAYAGKLVGRLPKTNMGLTTGTAAAGSTDWQVKLVDEDVPVVCTIIATAEYCGEVVGALGRSIAKMLDPPFGQQVDVAGEEDEFQAVITSALNVLLLGLETRLEASLSQMARISWSSLDSVGDQSDFVNTFSKTLSELGPKIGAALNENHFRFFCDKLANSLAPRFFEAIFRCRKIGEAGSQQLLLDTQAIKGLLLEFPTAGRPNSAAAPSFATFVGREMGKAEALLKVVGSRPENLVENFFTLMPAGAAPDFQRVIDLKVLRRQEQQSLLEAFSRRIGRSSAGGSAGSGPASAAASGSAATQSRERPPPRSSTSGDPARDAGSQATTSGSAAVAAAASGPANASTSAPAGPPALRPTSSSSFTGASGLAALSMPRGTAPSPSAGELSSRFRFGANTAAARAQAVAGSATDRMRESFAAMKNLNLGFTRKADGL</sequence>
<evidence type="ECO:0000259" key="8">
    <source>
        <dbReference type="Pfam" id="PF04100"/>
    </source>
</evidence>
<dbReference type="PANTHER" id="PTHR12820">
    <property type="entry name" value="VACUOLAR SORTING PROTEIN 53"/>
    <property type="match status" value="1"/>
</dbReference>
<dbReference type="InterPro" id="IPR007234">
    <property type="entry name" value="Vps53_N"/>
</dbReference>
<dbReference type="AlphaFoldDB" id="A0AAW1SUP6"/>
<feature type="compositionally biased region" description="Basic and acidic residues" evidence="7">
    <location>
        <begin position="316"/>
        <end position="330"/>
    </location>
</feature>
<feature type="domain" description="Vps53 N-terminal" evidence="8">
    <location>
        <begin position="147"/>
        <end position="387"/>
    </location>
</feature>
<evidence type="ECO:0000256" key="7">
    <source>
        <dbReference type="SAM" id="MobiDB-lite"/>
    </source>
</evidence>
<organism evidence="10 11">
    <name type="scientific">Apatococcus fuscideae</name>
    <dbReference type="NCBI Taxonomy" id="2026836"/>
    <lineage>
        <taxon>Eukaryota</taxon>
        <taxon>Viridiplantae</taxon>
        <taxon>Chlorophyta</taxon>
        <taxon>core chlorophytes</taxon>
        <taxon>Trebouxiophyceae</taxon>
        <taxon>Chlorellales</taxon>
        <taxon>Chlorellaceae</taxon>
        <taxon>Apatococcus</taxon>
    </lineage>
</organism>
<evidence type="ECO:0008006" key="12">
    <source>
        <dbReference type="Google" id="ProtNLM"/>
    </source>
</evidence>
<comment type="caution">
    <text evidence="10">The sequence shown here is derived from an EMBL/GenBank/DDBJ whole genome shotgun (WGS) entry which is preliminary data.</text>
</comment>
<evidence type="ECO:0000256" key="3">
    <source>
        <dbReference type="ARBA" id="ARBA00008628"/>
    </source>
</evidence>
<reference evidence="10 11" key="1">
    <citation type="journal article" date="2024" name="Nat. Commun.">
        <title>Phylogenomics reveals the evolutionary origins of lichenization in chlorophyte algae.</title>
        <authorList>
            <person name="Puginier C."/>
            <person name="Libourel C."/>
            <person name="Otte J."/>
            <person name="Skaloud P."/>
            <person name="Haon M."/>
            <person name="Grisel S."/>
            <person name="Petersen M."/>
            <person name="Berrin J.G."/>
            <person name="Delaux P.M."/>
            <person name="Dal Grande F."/>
            <person name="Keller J."/>
        </authorList>
    </citation>
    <scope>NUCLEOTIDE SEQUENCE [LARGE SCALE GENOMIC DNA]</scope>
    <source>
        <strain evidence="10 11">SAG 2523</strain>
    </source>
</reference>
<feature type="region of interest" description="Disordered" evidence="7">
    <location>
        <begin position="285"/>
        <end position="349"/>
    </location>
</feature>
<dbReference type="PANTHER" id="PTHR12820:SF0">
    <property type="entry name" value="VACUOLAR PROTEIN SORTING-ASSOCIATED PROTEIN 53 HOMOLOG"/>
    <property type="match status" value="1"/>
</dbReference>
<keyword evidence="6" id="KW-0472">Membrane</keyword>
<evidence type="ECO:0000256" key="1">
    <source>
        <dbReference type="ARBA" id="ARBA00004150"/>
    </source>
</evidence>
<dbReference type="Proteomes" id="UP001485043">
    <property type="component" value="Unassembled WGS sequence"/>
</dbReference>
<dbReference type="GO" id="GO:0005829">
    <property type="term" value="C:cytosol"/>
    <property type="evidence" value="ECO:0007669"/>
    <property type="project" value="GOC"/>
</dbReference>
<feature type="compositionally biased region" description="Low complexity" evidence="7">
    <location>
        <begin position="761"/>
        <end position="788"/>
    </location>
</feature>
<dbReference type="GO" id="GO:0000938">
    <property type="term" value="C:GARP complex"/>
    <property type="evidence" value="ECO:0007669"/>
    <property type="project" value="InterPro"/>
</dbReference>
<gene>
    <name evidence="10" type="ORF">WJX84_006934</name>
</gene>
<evidence type="ECO:0000256" key="2">
    <source>
        <dbReference type="ARBA" id="ARBA00004481"/>
    </source>
</evidence>
<dbReference type="InterPro" id="IPR031745">
    <property type="entry name" value="Vps53_C"/>
</dbReference>
<evidence type="ECO:0000256" key="4">
    <source>
        <dbReference type="ARBA" id="ARBA00022753"/>
    </source>
</evidence>